<feature type="region of interest" description="Disordered" evidence="7">
    <location>
        <begin position="108"/>
        <end position="149"/>
    </location>
</feature>
<dbReference type="Proteomes" id="UP000241890">
    <property type="component" value="Unassembled WGS sequence"/>
</dbReference>
<reference evidence="9 10" key="1">
    <citation type="submission" date="2017-12" db="EMBL/GenBank/DDBJ databases">
        <title>Sequencing, de novo assembly and annotation of complete genome of a new Thraustochytrid species, strain FCC1311.</title>
        <authorList>
            <person name="Sedici K."/>
            <person name="Godart F."/>
            <person name="Aiese Cigliano R."/>
            <person name="Sanseverino W."/>
            <person name="Barakat M."/>
            <person name="Ortet P."/>
            <person name="Marechal E."/>
            <person name="Cagnac O."/>
            <person name="Amato A."/>
        </authorList>
    </citation>
    <scope>NUCLEOTIDE SEQUENCE [LARGE SCALE GENOMIC DNA]</scope>
</reference>
<keyword evidence="4" id="KW-0653">Protein transport</keyword>
<gene>
    <name evidence="9" type="ORF">FCC1311_033532</name>
</gene>
<comment type="caution">
    <text evidence="9">The sequence shown here is derived from an EMBL/GenBank/DDBJ whole genome shotgun (WGS) entry which is preliminary data.</text>
</comment>
<dbReference type="SUPFAM" id="SSF48371">
    <property type="entry name" value="ARM repeat"/>
    <property type="match status" value="1"/>
</dbReference>
<dbReference type="InterPro" id="IPR016024">
    <property type="entry name" value="ARM-type_fold"/>
</dbReference>
<dbReference type="FunCoup" id="A0A2R5G815">
    <property type="interactions" value="236"/>
</dbReference>
<evidence type="ECO:0000256" key="7">
    <source>
        <dbReference type="SAM" id="MobiDB-lite"/>
    </source>
</evidence>
<accession>A0A2R5G815</accession>
<protein>
    <submittedName>
        <fullName evidence="9">Importin subunit alpha</fullName>
    </submittedName>
</protein>
<dbReference type="InParanoid" id="A0A2R5G815"/>
<evidence type="ECO:0000313" key="9">
    <source>
        <dbReference type="EMBL" id="GBG27130.1"/>
    </source>
</evidence>
<feature type="repeat" description="ARM" evidence="5">
    <location>
        <begin position="195"/>
        <end position="238"/>
    </location>
</feature>
<feature type="repeat" description="ARM" evidence="5">
    <location>
        <begin position="238"/>
        <end position="266"/>
    </location>
</feature>
<feature type="domain" description="IBB" evidence="8">
    <location>
        <begin position="75"/>
        <end position="137"/>
    </location>
</feature>
<evidence type="ECO:0000259" key="8">
    <source>
        <dbReference type="PROSITE" id="PS51214"/>
    </source>
</evidence>
<dbReference type="PROSITE" id="PS50176">
    <property type="entry name" value="ARM_REPEAT"/>
    <property type="match status" value="2"/>
</dbReference>
<evidence type="ECO:0000256" key="1">
    <source>
        <dbReference type="ARBA" id="ARBA00010394"/>
    </source>
</evidence>
<dbReference type="PANTHER" id="PTHR23316">
    <property type="entry name" value="IMPORTIN ALPHA"/>
    <property type="match status" value="1"/>
</dbReference>
<organism evidence="9 10">
    <name type="scientific">Hondaea fermentalgiana</name>
    <dbReference type="NCBI Taxonomy" id="2315210"/>
    <lineage>
        <taxon>Eukaryota</taxon>
        <taxon>Sar</taxon>
        <taxon>Stramenopiles</taxon>
        <taxon>Bigyra</taxon>
        <taxon>Labyrinthulomycetes</taxon>
        <taxon>Thraustochytrida</taxon>
        <taxon>Thraustochytriidae</taxon>
        <taxon>Hondaea</taxon>
    </lineage>
</organism>
<dbReference type="OrthoDB" id="29145at2759"/>
<dbReference type="GO" id="GO:0006606">
    <property type="term" value="P:protein import into nucleus"/>
    <property type="evidence" value="ECO:0007669"/>
    <property type="project" value="InterPro"/>
</dbReference>
<evidence type="ECO:0000256" key="2">
    <source>
        <dbReference type="ARBA" id="ARBA00022448"/>
    </source>
</evidence>
<keyword evidence="3" id="KW-0677">Repeat</keyword>
<dbReference type="AlphaFoldDB" id="A0A2R5G815"/>
<dbReference type="Pfam" id="PF00514">
    <property type="entry name" value="Arm"/>
    <property type="match status" value="7"/>
</dbReference>
<evidence type="ECO:0000256" key="5">
    <source>
        <dbReference type="PROSITE-ProRule" id="PRU00259"/>
    </source>
</evidence>
<dbReference type="InterPro" id="IPR011989">
    <property type="entry name" value="ARM-like"/>
</dbReference>
<feature type="compositionally biased region" description="Low complexity" evidence="7">
    <location>
        <begin position="137"/>
        <end position="149"/>
    </location>
</feature>
<evidence type="ECO:0000256" key="4">
    <source>
        <dbReference type="ARBA" id="ARBA00022927"/>
    </source>
</evidence>
<feature type="region of interest" description="Disordered" evidence="7">
    <location>
        <begin position="598"/>
        <end position="623"/>
    </location>
</feature>
<name>A0A2R5G815_9STRA</name>
<dbReference type="Pfam" id="PF01749">
    <property type="entry name" value="IBB"/>
    <property type="match status" value="1"/>
</dbReference>
<dbReference type="InterPro" id="IPR002652">
    <property type="entry name" value="Importin-a_IBB"/>
</dbReference>
<sequence length="623" mass="68203">MNMLAHPALPERLSPDMSIEMLEPLDALLDAGLLQEREPRFTKTARALARSLAEEKKEKEKKEEKTAFVDEDKEQEKMSAFGDLGSGQAPTGENVKAGVDLLEARKNREETSVQIRKQKKADRLRQRRRQDTPGDVMAGAMGGAAAPQPQQTDIPLYVQGVMSNNPQEWLVHTKNFRRLLSIEQNPPIRNVIESGVVPRFVQFLQYADNPRLQFEAAWALTNIASGTPEETKIVIEAGAIPIFVQLLSSPEEDVCEQAVWALGNIAGDGHECRKQVLECNALPALLAQINGKSKLSMLRNATWTLSNFCRGRPAPEFETVRPALKTLASLVYHEDVDVLTDACWALSYLSDGPNEINIQAVIESGVVPRCIELLMHTSTGVKTPALRTVGNIVTGDDLQTQVVVSNGALVHLLALLSHERKGIRKEACWTISNITAGSRDQIQAVIDAKIIPILIHLLDQEELDIKKEAAWAISNATSGGTPEQIKILVEAGCIRPYCELIGLMDTRVRNVALEGLDNILKVGEIEKATTGVNVFARSIIEENGDERIFELTHNSEPEVAEKASKIYAAYFADGDDDFLDDGPDVDASGQQFTFGGQNMGGNPPQAPFGGGGQQGGFSFNNMQ</sequence>
<evidence type="ECO:0000313" key="10">
    <source>
        <dbReference type="Proteomes" id="UP000241890"/>
    </source>
</evidence>
<evidence type="ECO:0000256" key="6">
    <source>
        <dbReference type="PROSITE-ProRule" id="PRU00561"/>
    </source>
</evidence>
<dbReference type="SMART" id="SM00185">
    <property type="entry name" value="ARM"/>
    <property type="match status" value="8"/>
</dbReference>
<feature type="region of interest" description="Disordered" evidence="7">
    <location>
        <begin position="51"/>
        <end position="75"/>
    </location>
</feature>
<feature type="compositionally biased region" description="Basic and acidic residues" evidence="7">
    <location>
        <begin position="52"/>
        <end position="75"/>
    </location>
</feature>
<feature type="compositionally biased region" description="Basic and acidic residues" evidence="7">
    <location>
        <begin position="121"/>
        <end position="132"/>
    </location>
</feature>
<proteinExistence type="inferred from homology"/>
<dbReference type="InterPro" id="IPR000225">
    <property type="entry name" value="Armadillo"/>
</dbReference>
<evidence type="ECO:0000256" key="3">
    <source>
        <dbReference type="ARBA" id="ARBA00022737"/>
    </source>
</evidence>
<dbReference type="GO" id="GO:0005634">
    <property type="term" value="C:nucleus"/>
    <property type="evidence" value="ECO:0007669"/>
    <property type="project" value="UniProtKB-ARBA"/>
</dbReference>
<dbReference type="Gene3D" id="1.25.10.10">
    <property type="entry name" value="Leucine-rich Repeat Variant"/>
    <property type="match status" value="1"/>
</dbReference>
<keyword evidence="10" id="KW-1185">Reference proteome</keyword>
<dbReference type="GO" id="GO:0061608">
    <property type="term" value="F:nuclear import signal receptor activity"/>
    <property type="evidence" value="ECO:0007669"/>
    <property type="project" value="InterPro"/>
</dbReference>
<dbReference type="PROSITE" id="PS51214">
    <property type="entry name" value="IBB"/>
    <property type="match status" value="1"/>
</dbReference>
<keyword evidence="2 6" id="KW-0813">Transport</keyword>
<comment type="similarity">
    <text evidence="1">Belongs to the importin alpha family.</text>
</comment>
<dbReference type="EMBL" id="BEYU01000028">
    <property type="protein sequence ID" value="GBG27130.1"/>
    <property type="molecule type" value="Genomic_DNA"/>
</dbReference>
<dbReference type="FunFam" id="1.25.10.10:FF:000021">
    <property type="entry name" value="Importin subunit alpha"/>
    <property type="match status" value="1"/>
</dbReference>